<evidence type="ECO:0000313" key="2">
    <source>
        <dbReference type="Proteomes" id="UP000322667"/>
    </source>
</evidence>
<gene>
    <name evidence="1" type="ORF">ES332_D05G420800v1</name>
</gene>
<keyword evidence="2" id="KW-1185">Reference proteome</keyword>
<reference evidence="1 2" key="1">
    <citation type="submission" date="2019-07" db="EMBL/GenBank/DDBJ databases">
        <title>WGS assembly of Gossypium tomentosum.</title>
        <authorList>
            <person name="Chen Z.J."/>
            <person name="Sreedasyam A."/>
            <person name="Ando A."/>
            <person name="Song Q."/>
            <person name="De L."/>
            <person name="Hulse-Kemp A."/>
            <person name="Ding M."/>
            <person name="Ye W."/>
            <person name="Kirkbride R."/>
            <person name="Jenkins J."/>
            <person name="Plott C."/>
            <person name="Lovell J."/>
            <person name="Lin Y.-M."/>
            <person name="Vaughn R."/>
            <person name="Liu B."/>
            <person name="Li W."/>
            <person name="Simpson S."/>
            <person name="Scheffler B."/>
            <person name="Saski C."/>
            <person name="Grover C."/>
            <person name="Hu G."/>
            <person name="Conover J."/>
            <person name="Carlson J."/>
            <person name="Shu S."/>
            <person name="Boston L."/>
            <person name="Williams M."/>
            <person name="Peterson D."/>
            <person name="Mcgee K."/>
            <person name="Jones D."/>
            <person name="Wendel J."/>
            <person name="Stelly D."/>
            <person name="Grimwood J."/>
            <person name="Schmutz J."/>
        </authorList>
    </citation>
    <scope>NUCLEOTIDE SEQUENCE [LARGE SCALE GENOMIC DNA]</scope>
    <source>
        <strain evidence="1">7179.01</strain>
    </source>
</reference>
<proteinExistence type="predicted"/>
<organism evidence="1 2">
    <name type="scientific">Gossypium tomentosum</name>
    <name type="common">Hawaiian cotton</name>
    <name type="synonym">Gossypium sandvicense</name>
    <dbReference type="NCBI Taxonomy" id="34277"/>
    <lineage>
        <taxon>Eukaryota</taxon>
        <taxon>Viridiplantae</taxon>
        <taxon>Streptophyta</taxon>
        <taxon>Embryophyta</taxon>
        <taxon>Tracheophyta</taxon>
        <taxon>Spermatophyta</taxon>
        <taxon>Magnoliopsida</taxon>
        <taxon>eudicotyledons</taxon>
        <taxon>Gunneridae</taxon>
        <taxon>Pentapetalae</taxon>
        <taxon>rosids</taxon>
        <taxon>malvids</taxon>
        <taxon>Malvales</taxon>
        <taxon>Malvaceae</taxon>
        <taxon>Malvoideae</taxon>
        <taxon>Gossypium</taxon>
    </lineage>
</organism>
<protein>
    <submittedName>
        <fullName evidence="1">Uncharacterized protein</fullName>
    </submittedName>
</protein>
<sequence>MMSLGRRCHYAAVRPLFNPKLGLKDSPLSLLFSSSISFRNFEKKIQPLELFKPRSADPIVE</sequence>
<dbReference type="EMBL" id="CM017627">
    <property type="protein sequence ID" value="TYH74710.1"/>
    <property type="molecule type" value="Genomic_DNA"/>
</dbReference>
<name>A0A5D2L6G1_GOSTO</name>
<evidence type="ECO:0000313" key="1">
    <source>
        <dbReference type="EMBL" id="TYH74710.1"/>
    </source>
</evidence>
<accession>A0A5D2L6G1</accession>
<dbReference type="AlphaFoldDB" id="A0A5D2L6G1"/>
<dbReference type="Proteomes" id="UP000322667">
    <property type="component" value="Chromosome D05"/>
</dbReference>